<keyword evidence="4 8" id="KW-0819">tRNA processing</keyword>
<evidence type="ECO:0000259" key="9">
    <source>
        <dbReference type="SMART" id="SM00977"/>
    </source>
</evidence>
<keyword evidence="3 8" id="KW-0436">Ligase</keyword>
<dbReference type="InterPro" id="IPR014729">
    <property type="entry name" value="Rossmann-like_a/b/a_fold"/>
</dbReference>
<dbReference type="GO" id="GO:0005737">
    <property type="term" value="C:cytoplasm"/>
    <property type="evidence" value="ECO:0007669"/>
    <property type="project" value="UniProtKB-SubCell"/>
</dbReference>
<dbReference type="Gene3D" id="3.40.50.620">
    <property type="entry name" value="HUPs"/>
    <property type="match status" value="1"/>
</dbReference>
<evidence type="ECO:0000256" key="1">
    <source>
        <dbReference type="ARBA" id="ARBA00004496"/>
    </source>
</evidence>
<dbReference type="InterPro" id="IPR012094">
    <property type="entry name" value="tRNA_Ile_lys_synt"/>
</dbReference>
<proteinExistence type="inferred from homology"/>
<gene>
    <name evidence="8" type="primary">tilS</name>
    <name evidence="10" type="ORF">SAMN05444145_11229</name>
</gene>
<dbReference type="EC" id="6.3.4.19" evidence="8"/>
<evidence type="ECO:0000313" key="10">
    <source>
        <dbReference type="EMBL" id="SEA99581.1"/>
    </source>
</evidence>
<dbReference type="GO" id="GO:0005524">
    <property type="term" value="F:ATP binding"/>
    <property type="evidence" value="ECO:0007669"/>
    <property type="project" value="UniProtKB-UniRule"/>
</dbReference>
<keyword evidence="6 8" id="KW-0067">ATP-binding</keyword>
<feature type="domain" description="Lysidine-tRNA(Ile) synthetase C-terminal" evidence="9">
    <location>
        <begin position="370"/>
        <end position="442"/>
    </location>
</feature>
<dbReference type="NCBIfam" id="TIGR02433">
    <property type="entry name" value="lysidine_TilS_C"/>
    <property type="match status" value="1"/>
</dbReference>
<dbReference type="GO" id="GO:0006400">
    <property type="term" value="P:tRNA modification"/>
    <property type="evidence" value="ECO:0007669"/>
    <property type="project" value="UniProtKB-UniRule"/>
</dbReference>
<accession>A0A1H4FR02</accession>
<feature type="binding site" evidence="8">
    <location>
        <begin position="28"/>
        <end position="33"/>
    </location>
    <ligand>
        <name>ATP</name>
        <dbReference type="ChEBI" id="CHEBI:30616"/>
    </ligand>
</feature>
<dbReference type="RefSeq" id="WP_010266250.1">
    <property type="nucleotide sequence ID" value="NZ_CAEG01000019.1"/>
</dbReference>
<keyword evidence="2 8" id="KW-0963">Cytoplasm</keyword>
<evidence type="ECO:0000313" key="11">
    <source>
        <dbReference type="Proteomes" id="UP000183253"/>
    </source>
</evidence>
<comment type="subcellular location">
    <subcellularLocation>
        <location evidence="1 8">Cytoplasm</location>
    </subcellularLocation>
</comment>
<dbReference type="SMART" id="SM00977">
    <property type="entry name" value="TilS_C"/>
    <property type="match status" value="1"/>
</dbReference>
<dbReference type="PANTHER" id="PTHR43033">
    <property type="entry name" value="TRNA(ILE)-LYSIDINE SYNTHASE-RELATED"/>
    <property type="match status" value="1"/>
</dbReference>
<reference evidence="10 11" key="1">
    <citation type="submission" date="2016-10" db="EMBL/GenBank/DDBJ databases">
        <authorList>
            <person name="de Groot N.N."/>
        </authorList>
    </citation>
    <scope>NUCLEOTIDE SEQUENCE [LARGE SCALE GENOMIC DNA]</scope>
    <source>
        <strain evidence="10 11">DSM 25383</strain>
    </source>
</reference>
<dbReference type="HAMAP" id="MF_01161">
    <property type="entry name" value="tRNA_Ile_lys_synt"/>
    <property type="match status" value="1"/>
</dbReference>
<dbReference type="Proteomes" id="UP000183253">
    <property type="component" value="Unassembled WGS sequence"/>
</dbReference>
<comment type="domain">
    <text evidence="8">The N-terminal region contains the highly conserved SGGXDS motif, predicted to be a P-loop motif involved in ATP binding.</text>
</comment>
<organism evidence="10 11">
    <name type="scientific">Alistipes timonensis JC136</name>
    <dbReference type="NCBI Taxonomy" id="1033731"/>
    <lineage>
        <taxon>Bacteria</taxon>
        <taxon>Pseudomonadati</taxon>
        <taxon>Bacteroidota</taxon>
        <taxon>Bacteroidia</taxon>
        <taxon>Bacteroidales</taxon>
        <taxon>Rikenellaceae</taxon>
        <taxon>Alistipes</taxon>
    </lineage>
</organism>
<dbReference type="CDD" id="cd01992">
    <property type="entry name" value="TilS_N"/>
    <property type="match status" value="1"/>
</dbReference>
<keyword evidence="11" id="KW-1185">Reference proteome</keyword>
<protein>
    <recommendedName>
        <fullName evidence="8">tRNA(Ile)-lysidine synthase</fullName>
        <ecNumber evidence="8">6.3.4.19</ecNumber>
    </recommendedName>
    <alternativeName>
        <fullName evidence="8">tRNA(Ile)-2-lysyl-cytidine synthase</fullName>
    </alternativeName>
    <alternativeName>
        <fullName evidence="8">tRNA(Ile)-lysidine synthetase</fullName>
    </alternativeName>
</protein>
<keyword evidence="5 8" id="KW-0547">Nucleotide-binding</keyword>
<evidence type="ECO:0000256" key="4">
    <source>
        <dbReference type="ARBA" id="ARBA00022694"/>
    </source>
</evidence>
<evidence type="ECO:0000256" key="3">
    <source>
        <dbReference type="ARBA" id="ARBA00022598"/>
    </source>
</evidence>
<comment type="similarity">
    <text evidence="8">Belongs to the tRNA(Ile)-lysidine synthase family.</text>
</comment>
<dbReference type="Pfam" id="PF11734">
    <property type="entry name" value="TilS_C"/>
    <property type="match status" value="1"/>
</dbReference>
<dbReference type="Pfam" id="PF01171">
    <property type="entry name" value="ATP_bind_3"/>
    <property type="match status" value="1"/>
</dbReference>
<dbReference type="InterPro" id="IPR012795">
    <property type="entry name" value="tRNA_Ile_lys_synt_N"/>
</dbReference>
<evidence type="ECO:0000256" key="5">
    <source>
        <dbReference type="ARBA" id="ARBA00022741"/>
    </source>
</evidence>
<name>A0A1H4FR02_9BACT</name>
<dbReference type="SUPFAM" id="SSF56037">
    <property type="entry name" value="PheT/TilS domain"/>
    <property type="match status" value="1"/>
</dbReference>
<dbReference type="STRING" id="1033731.SAMN05444145_11229"/>
<comment type="function">
    <text evidence="8">Ligates lysine onto the cytidine present at position 34 of the AUA codon-specific tRNA(Ile) that contains the anticodon CAU, in an ATP-dependent manner. Cytidine is converted to lysidine, thus changing the amino acid specificity of the tRNA from methionine to isoleucine.</text>
</comment>
<evidence type="ECO:0000256" key="2">
    <source>
        <dbReference type="ARBA" id="ARBA00022490"/>
    </source>
</evidence>
<dbReference type="EMBL" id="FNRI01000012">
    <property type="protein sequence ID" value="SEA99581.1"/>
    <property type="molecule type" value="Genomic_DNA"/>
</dbReference>
<dbReference type="InterPro" id="IPR012796">
    <property type="entry name" value="Lysidine-tRNA-synth_C"/>
</dbReference>
<comment type="catalytic activity">
    <reaction evidence="7 8">
        <text>cytidine(34) in tRNA(Ile2) + L-lysine + ATP = lysidine(34) in tRNA(Ile2) + AMP + diphosphate + H(+)</text>
        <dbReference type="Rhea" id="RHEA:43744"/>
        <dbReference type="Rhea" id="RHEA-COMP:10625"/>
        <dbReference type="Rhea" id="RHEA-COMP:10670"/>
        <dbReference type="ChEBI" id="CHEBI:15378"/>
        <dbReference type="ChEBI" id="CHEBI:30616"/>
        <dbReference type="ChEBI" id="CHEBI:32551"/>
        <dbReference type="ChEBI" id="CHEBI:33019"/>
        <dbReference type="ChEBI" id="CHEBI:82748"/>
        <dbReference type="ChEBI" id="CHEBI:83665"/>
        <dbReference type="ChEBI" id="CHEBI:456215"/>
        <dbReference type="EC" id="6.3.4.19"/>
    </reaction>
</comment>
<evidence type="ECO:0000256" key="6">
    <source>
        <dbReference type="ARBA" id="ARBA00022840"/>
    </source>
</evidence>
<evidence type="ECO:0000256" key="8">
    <source>
        <dbReference type="HAMAP-Rule" id="MF_01161"/>
    </source>
</evidence>
<dbReference type="InterPro" id="IPR011063">
    <property type="entry name" value="TilS/TtcA_N"/>
</dbReference>
<dbReference type="PANTHER" id="PTHR43033:SF1">
    <property type="entry name" value="TRNA(ILE)-LYSIDINE SYNTHASE-RELATED"/>
    <property type="match status" value="1"/>
</dbReference>
<sequence length="447" mass="51050">MNLIETFQRYIDENNLASHDDRILLTVSGGVDSMVMLSLFTRCGYSVGVAHCNFQLRGTESDEDEVLVEEEARKYGVEFYNRRFETTAEMERTGESMEMAARRLRYAWFDALSREHGYTAVAIAHHADDSIETFFINLLRGTGLRGLTGISTQVGKIIRPLLFASRKDILEYAVQNRIPFREDSSNRSTKYLRNKIRLGLIPRIREINPKFTSLMSRNLARLTDAQLFINHGIERIRSEAVTSDTGIDTIHLDRLDPAFPQGFVIYELLNSAYGFKGDVIDSLCHALEQGATGRRFYARERVASIDRGRIVVAPIAPDDACLTTVRKGALRSYCGNSALYYEYCDIDTIKNFGVPEHIAQLDADRLQFPLTLRRWQEGDWFVPFGMTGRKKVSDYLVDAKVSVAEKQRQFVLLSGNDIVWLVGRRIDDRYRLTPDTENVLRITKEIV</sequence>
<dbReference type="OrthoDB" id="9807403at2"/>
<dbReference type="GO" id="GO:0032267">
    <property type="term" value="F:tRNA(Ile)-lysidine synthase activity"/>
    <property type="evidence" value="ECO:0007669"/>
    <property type="project" value="UniProtKB-EC"/>
</dbReference>
<evidence type="ECO:0000256" key="7">
    <source>
        <dbReference type="ARBA" id="ARBA00048539"/>
    </source>
</evidence>
<dbReference type="AlphaFoldDB" id="A0A1H4FR02"/>
<dbReference type="SUPFAM" id="SSF52402">
    <property type="entry name" value="Adenine nucleotide alpha hydrolases-like"/>
    <property type="match status" value="1"/>
</dbReference>
<dbReference type="NCBIfam" id="TIGR02432">
    <property type="entry name" value="lysidine_TilS_N"/>
    <property type="match status" value="1"/>
</dbReference>